<accession>A0A866VTB2</accession>
<evidence type="ECO:0000313" key="1">
    <source>
        <dbReference type="EMBL" id="QOE74677.1"/>
    </source>
</evidence>
<organism evidence="1">
    <name type="scientific">Elephant endotheliotropic herpesvirus 1A</name>
    <dbReference type="NCBI Taxonomy" id="759753"/>
    <lineage>
        <taxon>Viruses</taxon>
        <taxon>Duplodnaviria</taxon>
        <taxon>Heunggongvirae</taxon>
        <taxon>Peploviricota</taxon>
        <taxon>Herviviricetes</taxon>
        <taxon>Herpesvirales</taxon>
        <taxon>Orthoherpesviridae</taxon>
        <taxon>Betaherpesvirinae</taxon>
        <taxon>Proboscivirus</taxon>
        <taxon>Proboscivirus elephantidbeta1</taxon>
        <taxon>Elephantid herpesvirus 1</taxon>
    </lineage>
</organism>
<proteinExistence type="predicted"/>
<reference evidence="1" key="2">
    <citation type="journal article" date="2013" name="J. Wildl. Dis.">
        <title>Fatal herpesvirus hemorrhagic disease in wild and orphan asian elephants in southern India.</title>
        <authorList>
            <person name="Zachariah A."/>
            <person name="Zong J.-C."/>
            <person name="Long S.Y."/>
            <person name="Latimer E.M."/>
            <person name="Heaggans S.Y."/>
            <person name="Richman L.K."/>
            <person name="Hayward G.S."/>
        </authorList>
    </citation>
    <scope>NUCLEOTIDE SEQUENCE</scope>
    <source>
        <strain evidence="1">IP43 Chellama Vandalur</strain>
    </source>
</reference>
<reference evidence="1" key="5">
    <citation type="journal article" name="PLoS ONE">
        <title>Extended genotypic evaluation and comparison of twenty-two cases of lethal EEHV1 hemorrhagic disease in wild and captive Asian elephants in India.</title>
        <authorList>
            <person name="Zachariah A."/>
            <person name="Sajesh P.K."/>
            <person name="Santhosh S."/>
            <person name="Bathrachalam C."/>
            <person name="Megha M."/>
            <person name="Pandiyan J."/>
            <person name="Jishnu M."/>
            <person name="Kobragade R.S."/>
            <person name="Long S.Y."/>
            <person name="Zong J.-C."/>
            <person name="Latimer E.M."/>
            <person name="Heaggans S.Y."/>
            <person name="Hayward G.S."/>
        </authorList>
    </citation>
    <scope>NUCLEOTIDE SEQUENCE</scope>
    <source>
        <strain evidence="1">IP43 Chellama Vandalur</strain>
    </source>
</reference>
<reference evidence="1" key="1">
    <citation type="journal article" date="2013" name="Genome Announc.">
        <title>Complete Genome Sequence of Elephant Endotheliotropic Herpesvirus 1A.</title>
        <authorList>
            <person name="Ling P.D."/>
            <person name="Reid J.G."/>
            <person name="Qin X."/>
            <person name="Muzny D.M."/>
            <person name="Gibbs R."/>
            <person name="Petrosino J."/>
            <person name="Peng R."/>
            <person name="Zong J.C."/>
            <person name="Heaggans S.Y."/>
            <person name="Hayward G.S."/>
        </authorList>
    </citation>
    <scope>NUCLEOTIDE SEQUENCE</scope>
    <source>
        <strain evidence="1">IP43 Chellama Vandalur</strain>
    </source>
</reference>
<name>A0A866VTB2_ELHV1</name>
<reference evidence="1" key="4">
    <citation type="submission" date="2019-08" db="EMBL/GenBank/DDBJ databases">
        <title>Annotated Complete DNA Sequences of Six EEHV1A Genomes from Lethal HD Cases in Young Asian Elephants from India.</title>
        <authorList>
            <person name="Krishnankutty S.P."/>
            <person name="Zachariah A."/>
            <person name="Maheswari U."/>
            <person name="Heaggans S.Y."/>
            <person name="Muraleedharan M."/>
            <person name="Velayutham D."/>
            <person name="Santhosh S."/>
            <person name="Hayward G.S."/>
        </authorList>
    </citation>
    <scope>NUCLEOTIDE SEQUENCE</scope>
    <source>
        <strain evidence="1">IP43 Chellama Vandalur</strain>
    </source>
</reference>
<reference evidence="1" key="3">
    <citation type="journal article" date="2016" name="MSphere">
        <title>Comparison of the Gene Coding Contents and Other Unusual Features of the GC-Rich and AT-Rich Branch Probosciviruses.</title>
        <authorList>
            <person name="Ling P.D."/>
            <person name="Long S.Y."/>
            <person name="Zong J.C."/>
            <person name="Heaggans S.Y."/>
            <person name="Qin X."/>
            <person name="Hayward G.S."/>
        </authorList>
    </citation>
    <scope>NUCLEOTIDE SEQUENCE</scope>
    <source>
        <strain evidence="1">IP43 Chellama Vandalur</strain>
    </source>
</reference>
<gene>
    <name evidence="1" type="primary">E31</name>
</gene>
<sequence>MNKMDVHKHVFVSCILLVAYTYFSKYVCSSNFSSPANQTICQKWQAIVLTGLDKMDERRRKRDTGDCLESFGNSMAGLAGSYAAGSSSSGRKKRQSDNEPDYKCISKSIMKCLFYIDNEHFLSNDTHIFGNVTVNTTYIHTNLSSNSSLQFNISNMVVPLLHADNLNHTYFKDRNNTWPWCMPDIPGKKLNIIWRDTLIPPTWLINATSISVGAFGFEFIDGANVTQFVSDK</sequence>
<protein>
    <submittedName>
        <fullName evidence="1">Protein E31</fullName>
    </submittedName>
</protein>
<dbReference type="EMBL" id="MN366291">
    <property type="protein sequence ID" value="QOE74677.1"/>
    <property type="molecule type" value="Genomic_DNA"/>
</dbReference>